<comment type="caution">
    <text evidence="2">The sequence shown here is derived from an EMBL/GenBank/DDBJ whole genome shotgun (WGS) entry which is preliminary data.</text>
</comment>
<dbReference type="Pfam" id="PF07843">
    <property type="entry name" value="DUF1634"/>
    <property type="match status" value="1"/>
</dbReference>
<evidence type="ECO:0000256" key="1">
    <source>
        <dbReference type="SAM" id="Phobius"/>
    </source>
</evidence>
<dbReference type="Proteomes" id="UP000070578">
    <property type="component" value="Unassembled WGS sequence"/>
</dbReference>
<keyword evidence="1" id="KW-0472">Membrane</keyword>
<organism evidence="2 3">
    <name type="scientific">Candidatus Gallionella acididurans</name>
    <dbReference type="NCBI Taxonomy" id="1796491"/>
    <lineage>
        <taxon>Bacteria</taxon>
        <taxon>Pseudomonadati</taxon>
        <taxon>Pseudomonadota</taxon>
        <taxon>Betaproteobacteria</taxon>
        <taxon>Nitrosomonadales</taxon>
        <taxon>Gallionellaceae</taxon>
        <taxon>Gallionella</taxon>
    </lineage>
</organism>
<protein>
    <recommendedName>
        <fullName evidence="4">DUF1634 domain-containing protein</fullName>
    </recommendedName>
</protein>
<feature type="transmembrane region" description="Helical" evidence="1">
    <location>
        <begin position="59"/>
        <end position="80"/>
    </location>
</feature>
<name>A0A139BSG5_9PROT</name>
<reference evidence="2 3" key="2">
    <citation type="submission" date="2016-03" db="EMBL/GenBank/DDBJ databases">
        <title>New uncultured bacterium of the family Gallionellaceae from acid mine drainage: description and reconstruction of genome based on metagenomic analysis of microbial community.</title>
        <authorList>
            <person name="Kadnikov V."/>
            <person name="Ivasenko D."/>
            <person name="Beletsky A."/>
            <person name="Mardanov A."/>
            <person name="Danilova E."/>
            <person name="Pimenov N."/>
            <person name="Karnachuk O."/>
            <person name="Ravin N."/>
        </authorList>
    </citation>
    <scope>NUCLEOTIDE SEQUENCE [LARGE SCALE GENOMIC DNA]</scope>
    <source>
        <strain evidence="2">ShG14-8</strain>
    </source>
</reference>
<gene>
    <name evidence="2" type="ORF">AWT59_2000</name>
</gene>
<keyword evidence="1" id="KW-0812">Transmembrane</keyword>
<evidence type="ECO:0000313" key="3">
    <source>
        <dbReference type="Proteomes" id="UP000070578"/>
    </source>
</evidence>
<dbReference type="AlphaFoldDB" id="A0A139BSG5"/>
<feature type="transmembrane region" description="Helical" evidence="1">
    <location>
        <begin position="21"/>
        <end position="39"/>
    </location>
</feature>
<accession>A0A139BSG5</accession>
<sequence length="113" mass="11921">MNTKTLKTERLEGMLAQLLNYGTWFSSAVTALGLVLVQVEGYLGASALGGPSGTTIVTAGIALLIMLPVLRLALMLVVFLREHDYMFGIITAAVLTIIAFGTALGIYLPIHGA</sequence>
<evidence type="ECO:0000313" key="2">
    <source>
        <dbReference type="EMBL" id="KXS31868.1"/>
    </source>
</evidence>
<evidence type="ECO:0008006" key="4">
    <source>
        <dbReference type="Google" id="ProtNLM"/>
    </source>
</evidence>
<reference evidence="2 3" key="1">
    <citation type="submission" date="2016-02" db="EMBL/GenBank/DDBJ databases">
        <authorList>
            <person name="Wen L."/>
            <person name="He K."/>
            <person name="Yang H."/>
        </authorList>
    </citation>
    <scope>NUCLEOTIDE SEQUENCE [LARGE SCALE GENOMIC DNA]</scope>
    <source>
        <strain evidence="2">ShG14-8</strain>
    </source>
</reference>
<dbReference type="EMBL" id="LSLI01000052">
    <property type="protein sequence ID" value="KXS31868.1"/>
    <property type="molecule type" value="Genomic_DNA"/>
</dbReference>
<proteinExistence type="predicted"/>
<keyword evidence="1" id="KW-1133">Transmembrane helix</keyword>
<dbReference type="InterPro" id="IPR012861">
    <property type="entry name" value="DUF1634"/>
</dbReference>
<feature type="transmembrane region" description="Helical" evidence="1">
    <location>
        <begin position="87"/>
        <end position="110"/>
    </location>
</feature>